<comment type="caution">
    <text evidence="1">The sequence shown here is derived from an EMBL/GenBank/DDBJ whole genome shotgun (WGS) entry which is preliminary data.</text>
</comment>
<dbReference type="Proteomes" id="UP000027473">
    <property type="component" value="Unassembled WGS sequence"/>
</dbReference>
<name>A0AB73BTG5_9FUSO</name>
<gene>
    <name evidence="1" type="ORF">FUSO3_11260</name>
</gene>
<evidence type="ECO:0000313" key="1">
    <source>
        <dbReference type="EMBL" id="KDE60998.1"/>
    </source>
</evidence>
<reference evidence="1 2" key="1">
    <citation type="submission" date="2014-01" db="EMBL/GenBank/DDBJ databases">
        <title>Comparative genomics of Fusobacterium necrophorum wild isolates.</title>
        <authorList>
            <person name="Kittichotirat W."/>
            <person name="Bumgarner R.E."/>
            <person name="Lawrence P."/>
        </authorList>
    </citation>
    <scope>NUCLEOTIDE SEQUENCE [LARGE SCALE GENOMIC DNA]</scope>
    <source>
        <strain evidence="1 2">BL</strain>
    </source>
</reference>
<accession>A0AB73BTG5</accession>
<organism evidence="1 2">
    <name type="scientific">Fusobacterium necrophorum BL</name>
    <dbReference type="NCBI Taxonomy" id="1441732"/>
    <lineage>
        <taxon>Bacteria</taxon>
        <taxon>Fusobacteriati</taxon>
        <taxon>Fusobacteriota</taxon>
        <taxon>Fusobacteriia</taxon>
        <taxon>Fusobacteriales</taxon>
        <taxon>Fusobacteriaceae</taxon>
        <taxon>Fusobacterium</taxon>
    </lineage>
</organism>
<evidence type="ECO:0000313" key="2">
    <source>
        <dbReference type="Proteomes" id="UP000027473"/>
    </source>
</evidence>
<dbReference type="AlphaFoldDB" id="A0AB73BTG5"/>
<dbReference type="EMBL" id="JAAC01000208">
    <property type="protein sequence ID" value="KDE60998.1"/>
    <property type="molecule type" value="Genomic_DNA"/>
</dbReference>
<sequence length="32" mass="4120">MENELYLLSKEQEFFLVPFHFLFLLYFYKEKL</sequence>
<protein>
    <submittedName>
        <fullName evidence="1">Uncharacterized protein</fullName>
    </submittedName>
</protein>
<proteinExistence type="predicted"/>